<evidence type="ECO:0000313" key="3">
    <source>
        <dbReference type="WBParaSite" id="ACAC_0000454401-mRNA-1"/>
    </source>
</evidence>
<keyword evidence="2" id="KW-1185">Reference proteome</keyword>
<sequence>MISFLSIAAWTAGVISYAILGLNRCIAICYYGTKAKAFNQVSVAIVLSLCTWIIGAVAALLGTIPEPIVGVRRDMWTVSFVTTEGKRPGLFIACICIIDCIGVGIQWICSIMVLLRIREVKQRIYKNKLNQNSANRFHKQVFSESILSEKLKQYR</sequence>
<organism evidence="2 3">
    <name type="scientific">Angiostrongylus cantonensis</name>
    <name type="common">Rat lungworm</name>
    <dbReference type="NCBI Taxonomy" id="6313"/>
    <lineage>
        <taxon>Eukaryota</taxon>
        <taxon>Metazoa</taxon>
        <taxon>Ecdysozoa</taxon>
        <taxon>Nematoda</taxon>
        <taxon>Chromadorea</taxon>
        <taxon>Rhabditida</taxon>
        <taxon>Rhabditina</taxon>
        <taxon>Rhabditomorpha</taxon>
        <taxon>Strongyloidea</taxon>
        <taxon>Metastrongylidae</taxon>
        <taxon>Angiostrongylus</taxon>
    </lineage>
</organism>
<dbReference type="Gene3D" id="1.20.1070.10">
    <property type="entry name" value="Rhodopsin 7-helix transmembrane proteins"/>
    <property type="match status" value="1"/>
</dbReference>
<protein>
    <submittedName>
        <fullName evidence="3">7TM_GPCR_Srx domain-containing protein</fullName>
    </submittedName>
</protein>
<reference evidence="2" key="1">
    <citation type="submission" date="2012-09" db="EMBL/GenBank/DDBJ databases">
        <authorList>
            <person name="Martin A.A."/>
        </authorList>
    </citation>
    <scope>NUCLEOTIDE SEQUENCE</scope>
</reference>
<accession>A0A0K0D399</accession>
<evidence type="ECO:0000313" key="2">
    <source>
        <dbReference type="Proteomes" id="UP000035642"/>
    </source>
</evidence>
<keyword evidence="1" id="KW-0472">Membrane</keyword>
<dbReference type="AlphaFoldDB" id="A0A0K0D399"/>
<feature type="transmembrane region" description="Helical" evidence="1">
    <location>
        <begin position="43"/>
        <end position="64"/>
    </location>
</feature>
<name>A0A0K0D399_ANGCA</name>
<feature type="transmembrane region" description="Helical" evidence="1">
    <location>
        <begin position="6"/>
        <end position="31"/>
    </location>
</feature>
<evidence type="ECO:0000256" key="1">
    <source>
        <dbReference type="SAM" id="Phobius"/>
    </source>
</evidence>
<reference evidence="3" key="2">
    <citation type="submission" date="2017-02" db="UniProtKB">
        <authorList>
            <consortium name="WormBaseParasite"/>
        </authorList>
    </citation>
    <scope>IDENTIFICATION</scope>
</reference>
<feature type="transmembrane region" description="Helical" evidence="1">
    <location>
        <begin position="90"/>
        <end position="115"/>
    </location>
</feature>
<dbReference type="WBParaSite" id="ACAC_0000454401-mRNA-1">
    <property type="protein sequence ID" value="ACAC_0000454401-mRNA-1"/>
    <property type="gene ID" value="ACAC_0000454401"/>
</dbReference>
<keyword evidence="1" id="KW-1133">Transmembrane helix</keyword>
<keyword evidence="1" id="KW-0812">Transmembrane</keyword>
<proteinExistence type="predicted"/>
<dbReference type="Proteomes" id="UP000035642">
    <property type="component" value="Unassembled WGS sequence"/>
</dbReference>
<dbReference type="SUPFAM" id="SSF81321">
    <property type="entry name" value="Family A G protein-coupled receptor-like"/>
    <property type="match status" value="1"/>
</dbReference>